<dbReference type="CDD" id="cd07575">
    <property type="entry name" value="Xc-1258_like"/>
    <property type="match status" value="1"/>
</dbReference>
<dbReference type="GO" id="GO:0050152">
    <property type="term" value="F:omega-amidase activity"/>
    <property type="evidence" value="ECO:0007669"/>
    <property type="project" value="UniProtKB-EC"/>
</dbReference>
<sequence>MQTLTVSLIQGDTRWLDAQANHDYYAERIRALDGKPDLIVLPETFSSGFTNDVAKAAESMEGPSVQWLRKLALETGAVITGSLVIEEGGRFFNRLIWATPDTAIEYYDKRHLFRMAREHERYASGRRRPVFTLRGWRVLPLVCYDLRFPAWSRNRGNEQAEGGMDYDLALYVANWPSARRHAWRTLLKARAIENLSYVVGVNRAGTDGNGHPYSGDSTIVDPLGENLVELDEREQSSTLALDPAPLLAHRKRFPAWLDADAFEITL</sequence>
<dbReference type="InterPro" id="IPR036526">
    <property type="entry name" value="C-N_Hydrolase_sf"/>
</dbReference>
<feature type="domain" description="CN hydrolase" evidence="6">
    <location>
        <begin position="4"/>
        <end position="243"/>
    </location>
</feature>
<dbReference type="RefSeq" id="WP_007184327.1">
    <property type="nucleotide sequence ID" value="NZ_AKGD01000001.1"/>
</dbReference>
<evidence type="ECO:0000256" key="2">
    <source>
        <dbReference type="ARBA" id="ARBA00022801"/>
    </source>
</evidence>
<evidence type="ECO:0000313" key="8">
    <source>
        <dbReference type="Proteomes" id="UP000003704"/>
    </source>
</evidence>
<dbReference type="OrthoDB" id="9811121at2"/>
<dbReference type="InterPro" id="IPR003010">
    <property type="entry name" value="C-N_Hydrolase"/>
</dbReference>
<dbReference type="Proteomes" id="UP000003704">
    <property type="component" value="Unassembled WGS sequence"/>
</dbReference>
<dbReference type="EMBL" id="AKGD01000001">
    <property type="protein sequence ID" value="EIT71236.1"/>
    <property type="molecule type" value="Genomic_DNA"/>
</dbReference>
<protein>
    <recommendedName>
        <fullName evidence="5">Omega-amidase YafV</fullName>
        <ecNumber evidence="3">3.5.1.3</ecNumber>
    </recommendedName>
</protein>
<dbReference type="InterPro" id="IPR052737">
    <property type="entry name" value="Omega-amidase_YafV"/>
</dbReference>
<comment type="catalytic activity">
    <reaction evidence="4">
        <text>a monoamide of a dicarboxylate + H2O = a dicarboxylate + NH4(+)</text>
        <dbReference type="Rhea" id="RHEA:11716"/>
        <dbReference type="ChEBI" id="CHEBI:15377"/>
        <dbReference type="ChEBI" id="CHEBI:28938"/>
        <dbReference type="ChEBI" id="CHEBI:28965"/>
        <dbReference type="ChEBI" id="CHEBI:77450"/>
        <dbReference type="EC" id="3.5.1.3"/>
    </reaction>
</comment>
<accession>I8I4P0</accession>
<evidence type="ECO:0000259" key="6">
    <source>
        <dbReference type="PROSITE" id="PS50263"/>
    </source>
</evidence>
<dbReference type="Pfam" id="PF00795">
    <property type="entry name" value="CN_hydrolase"/>
    <property type="match status" value="1"/>
</dbReference>
<dbReference type="STRING" id="1172194.WQQ_13730"/>
<name>I8I4P0_9GAMM</name>
<dbReference type="NCBIfam" id="NF007757">
    <property type="entry name" value="PRK10438.1"/>
    <property type="match status" value="1"/>
</dbReference>
<evidence type="ECO:0000256" key="5">
    <source>
        <dbReference type="ARBA" id="ARBA00072139"/>
    </source>
</evidence>
<comment type="similarity">
    <text evidence="1">Belongs to the carbon-nitrogen hydrolase superfamily. NIT1/NIT2 family.</text>
</comment>
<dbReference type="Gene3D" id="3.60.110.10">
    <property type="entry name" value="Carbon-nitrogen hydrolase"/>
    <property type="match status" value="1"/>
</dbReference>
<dbReference type="PANTHER" id="PTHR47799:SF1">
    <property type="entry name" value="OMEGA-AMIDASE YAFV"/>
    <property type="match status" value="1"/>
</dbReference>
<reference evidence="7 8" key="1">
    <citation type="journal article" date="2012" name="J. Bacteriol.">
        <title>Genome Sequence of n-Alkane-Degrading Hydrocarboniphaga effusa Strain AP103T (ATCC BAA-332T).</title>
        <authorList>
            <person name="Chang H.K."/>
            <person name="Zylstra G.J."/>
            <person name="Chae J.C."/>
        </authorList>
    </citation>
    <scope>NUCLEOTIDE SEQUENCE [LARGE SCALE GENOMIC DNA]</scope>
    <source>
        <strain evidence="7 8">AP103</strain>
    </source>
</reference>
<evidence type="ECO:0000256" key="1">
    <source>
        <dbReference type="ARBA" id="ARBA00010613"/>
    </source>
</evidence>
<gene>
    <name evidence="7" type="ORF">WQQ_13730</name>
</gene>
<dbReference type="EC" id="3.5.1.3" evidence="3"/>
<dbReference type="FunFam" id="3.60.110.10:FF:000004">
    <property type="entry name" value="Carbon-nitrogen hydrolase"/>
    <property type="match status" value="1"/>
</dbReference>
<evidence type="ECO:0000313" key="7">
    <source>
        <dbReference type="EMBL" id="EIT71236.1"/>
    </source>
</evidence>
<dbReference type="GO" id="GO:0106008">
    <property type="term" value="F:2-oxoglutaramate amidase activity"/>
    <property type="evidence" value="ECO:0007669"/>
    <property type="project" value="TreeGrafter"/>
</dbReference>
<evidence type="ECO:0000256" key="3">
    <source>
        <dbReference type="ARBA" id="ARBA00039118"/>
    </source>
</evidence>
<proteinExistence type="inferred from homology"/>
<evidence type="ECO:0000256" key="4">
    <source>
        <dbReference type="ARBA" id="ARBA00052904"/>
    </source>
</evidence>
<dbReference type="SUPFAM" id="SSF56317">
    <property type="entry name" value="Carbon-nitrogen hydrolase"/>
    <property type="match status" value="1"/>
</dbReference>
<dbReference type="PANTHER" id="PTHR47799">
    <property type="entry name" value="OMEGA-AMIDASE YAFV"/>
    <property type="match status" value="1"/>
</dbReference>
<dbReference type="AlphaFoldDB" id="I8I4P0"/>
<comment type="caution">
    <text evidence="7">The sequence shown here is derived from an EMBL/GenBank/DDBJ whole genome shotgun (WGS) entry which is preliminary data.</text>
</comment>
<dbReference type="PROSITE" id="PS50263">
    <property type="entry name" value="CN_HYDROLASE"/>
    <property type="match status" value="1"/>
</dbReference>
<dbReference type="PATRIC" id="fig|1172194.4.peg.1320"/>
<keyword evidence="2 7" id="KW-0378">Hydrolase</keyword>
<organism evidence="7 8">
    <name type="scientific">Hydrocarboniphaga effusa AP103</name>
    <dbReference type="NCBI Taxonomy" id="1172194"/>
    <lineage>
        <taxon>Bacteria</taxon>
        <taxon>Pseudomonadati</taxon>
        <taxon>Pseudomonadota</taxon>
        <taxon>Gammaproteobacteria</taxon>
        <taxon>Nevskiales</taxon>
        <taxon>Nevskiaceae</taxon>
        <taxon>Hydrocarboniphaga</taxon>
    </lineage>
</organism>
<keyword evidence="8" id="KW-1185">Reference proteome</keyword>